<dbReference type="Pfam" id="PF00534">
    <property type="entry name" value="Glycos_transf_1"/>
    <property type="match status" value="1"/>
</dbReference>
<dbReference type="PANTHER" id="PTHR12526">
    <property type="entry name" value="GLYCOSYLTRANSFERASE"/>
    <property type="match status" value="1"/>
</dbReference>
<dbReference type="Proteomes" id="UP001215078">
    <property type="component" value="Unassembled WGS sequence"/>
</dbReference>
<sequence>MRILIIGQLPKEIGGNYTTGAANVVYELSKQREDGVLYYTYGTNITDSAAIKASSFLYQYIGYKFRPFSMLLTALCHPLDIFRHMMHYHTVDHQSILRFAFYEANIREAIKRVQPDLIHVNSIANVSPVRFAIGKSKIPMLLTCHGIFYRGDEKDVVNRDRNLGNIKLADAYSGLTLESLNEYESILGIPKNRVAVIPNGVDCKKFYYSPEARAKIRKEFDVKDGCKVFITVASVQERKGQLVFLKMLSMLDIDFRYWIVGKGPDEEVILQYVEENGLQGKVRMLGYKAANELYKYYSAADIYAHSSWKEGQALSELEANATGLRTIINKVIVGTIASDVTSPDYYILDFEHVDFEELKKWVLQEQSDRTSRTTFDWRIIASQYAKLYQKILKSK</sequence>
<dbReference type="InterPro" id="IPR001296">
    <property type="entry name" value="Glyco_trans_1"/>
</dbReference>
<accession>A0A413UTX0</accession>
<dbReference type="EMBL" id="VWLX01000035">
    <property type="protein sequence ID" value="KAA3797476.1"/>
    <property type="molecule type" value="Genomic_DNA"/>
</dbReference>
<evidence type="ECO:0000259" key="2">
    <source>
        <dbReference type="Pfam" id="PF13439"/>
    </source>
</evidence>
<proteinExistence type="predicted"/>
<feature type="domain" description="Glycosyl transferase family 1" evidence="1">
    <location>
        <begin position="213"/>
        <end position="330"/>
    </location>
</feature>
<dbReference type="Gene3D" id="3.40.50.2000">
    <property type="entry name" value="Glycogen Phosphorylase B"/>
    <property type="match status" value="2"/>
</dbReference>
<dbReference type="PANTHER" id="PTHR12526:SF630">
    <property type="entry name" value="GLYCOSYLTRANSFERASE"/>
    <property type="match status" value="1"/>
</dbReference>
<dbReference type="CDD" id="cd03801">
    <property type="entry name" value="GT4_PimA-like"/>
    <property type="match status" value="1"/>
</dbReference>
<dbReference type="InterPro" id="IPR028098">
    <property type="entry name" value="Glyco_trans_4-like_N"/>
</dbReference>
<feature type="domain" description="Glycosyltransferase subfamily 4-like N-terminal" evidence="2">
    <location>
        <begin position="94"/>
        <end position="204"/>
    </location>
</feature>
<dbReference type="AlphaFoldDB" id="A0A413UTX0"/>
<evidence type="ECO:0000313" key="5">
    <source>
        <dbReference type="Proteomes" id="UP000460135"/>
    </source>
</evidence>
<comment type="caution">
    <text evidence="3">The sequence shown here is derived from an EMBL/GenBank/DDBJ whole genome shotgun (WGS) entry which is preliminary data.</text>
</comment>
<evidence type="ECO:0000313" key="3">
    <source>
        <dbReference type="EMBL" id="KAA3797476.1"/>
    </source>
</evidence>
<dbReference type="EMBL" id="JAQQPO010000050">
    <property type="protein sequence ID" value="MDC7961560.1"/>
    <property type="molecule type" value="Genomic_DNA"/>
</dbReference>
<evidence type="ECO:0000313" key="4">
    <source>
        <dbReference type="EMBL" id="MDC7961560.1"/>
    </source>
</evidence>
<dbReference type="GO" id="GO:0016757">
    <property type="term" value="F:glycosyltransferase activity"/>
    <property type="evidence" value="ECO:0007669"/>
    <property type="project" value="InterPro"/>
</dbReference>
<reference evidence="3 5" key="1">
    <citation type="journal article" date="2019" name="Nat. Med.">
        <title>A library of human gut bacterial isolates paired with longitudinal multiomics data enables mechanistic microbiome research.</title>
        <authorList>
            <person name="Poyet M."/>
            <person name="Groussin M."/>
            <person name="Gibbons S.M."/>
            <person name="Avila-Pacheco J."/>
            <person name="Jiang X."/>
            <person name="Kearney S.M."/>
            <person name="Perrotta A.R."/>
            <person name="Berdy B."/>
            <person name="Zhao S."/>
            <person name="Lieberman T.D."/>
            <person name="Swanson P.K."/>
            <person name="Smith M."/>
            <person name="Roesemann S."/>
            <person name="Alexander J.E."/>
            <person name="Rich S.A."/>
            <person name="Livny J."/>
            <person name="Vlamakis H."/>
            <person name="Clish C."/>
            <person name="Bullock K."/>
            <person name="Deik A."/>
            <person name="Scott J."/>
            <person name="Pierce K.A."/>
            <person name="Xavier R.J."/>
            <person name="Alm E.J."/>
        </authorList>
    </citation>
    <scope>NUCLEOTIDE SEQUENCE [LARGE SCALE GENOMIC DNA]</scope>
    <source>
        <strain evidence="3 5">BIOML-A183</strain>
    </source>
</reference>
<gene>
    <name evidence="3" type="ORF">F3F51_27770</name>
    <name evidence="4" type="ORF">PQ628_25510</name>
</gene>
<name>A0A413UTX0_BACOV</name>
<dbReference type="RefSeq" id="WP_118029828.1">
    <property type="nucleotide sequence ID" value="NZ_CP072244.1"/>
</dbReference>
<dbReference type="Proteomes" id="UP000460135">
    <property type="component" value="Unassembled WGS sequence"/>
</dbReference>
<dbReference type="Pfam" id="PF13439">
    <property type="entry name" value="Glyco_transf_4"/>
    <property type="match status" value="1"/>
</dbReference>
<organism evidence="3 5">
    <name type="scientific">Bacteroides ovatus</name>
    <dbReference type="NCBI Taxonomy" id="28116"/>
    <lineage>
        <taxon>Bacteria</taxon>
        <taxon>Pseudomonadati</taxon>
        <taxon>Bacteroidota</taxon>
        <taxon>Bacteroidia</taxon>
        <taxon>Bacteroidales</taxon>
        <taxon>Bacteroidaceae</taxon>
        <taxon>Bacteroides</taxon>
    </lineage>
</organism>
<reference evidence="4" key="2">
    <citation type="submission" date="2022-10" db="EMBL/GenBank/DDBJ databases">
        <title>Human gut microbiome strain richness.</title>
        <authorList>
            <person name="Chen-Liaw A."/>
        </authorList>
    </citation>
    <scope>NUCLEOTIDE SEQUENCE</scope>
    <source>
        <strain evidence="4">RTP21484st1_H8_RTP21484_190118</strain>
    </source>
</reference>
<evidence type="ECO:0000259" key="1">
    <source>
        <dbReference type="Pfam" id="PF00534"/>
    </source>
</evidence>
<keyword evidence="3" id="KW-0808">Transferase</keyword>
<dbReference type="SUPFAM" id="SSF53756">
    <property type="entry name" value="UDP-Glycosyltransferase/glycogen phosphorylase"/>
    <property type="match status" value="1"/>
</dbReference>
<protein>
    <submittedName>
        <fullName evidence="3">Glycosyltransferase family 4 protein</fullName>
    </submittedName>
</protein>